<dbReference type="PANTHER" id="PTHR20905:SF1">
    <property type="entry name" value="AT07410P-RELATED"/>
    <property type="match status" value="1"/>
</dbReference>
<organism evidence="1 2">
    <name type="scientific">Entotheonella factor</name>
    <dbReference type="NCBI Taxonomy" id="1429438"/>
    <lineage>
        <taxon>Bacteria</taxon>
        <taxon>Pseudomonadati</taxon>
        <taxon>Nitrospinota/Tectimicrobiota group</taxon>
        <taxon>Candidatus Tectimicrobiota</taxon>
        <taxon>Candidatus Entotheonellia</taxon>
        <taxon>Candidatus Entotheonellales</taxon>
        <taxon>Candidatus Entotheonellaceae</taxon>
        <taxon>Candidatus Entotheonella</taxon>
    </lineage>
</organism>
<dbReference type="HOGENOM" id="CLU_107080_0_0_7"/>
<proteinExistence type="predicted"/>
<keyword evidence="2" id="KW-1185">Reference proteome</keyword>
<dbReference type="AlphaFoldDB" id="W4L409"/>
<evidence type="ECO:0000313" key="2">
    <source>
        <dbReference type="Proteomes" id="UP000019141"/>
    </source>
</evidence>
<comment type="caution">
    <text evidence="1">The sequence shown here is derived from an EMBL/GenBank/DDBJ whole genome shotgun (WGS) entry which is preliminary data.</text>
</comment>
<protein>
    <submittedName>
        <fullName evidence="1">Uncharacterized protein</fullName>
    </submittedName>
</protein>
<dbReference type="EMBL" id="AZHW01001681">
    <property type="protein sequence ID" value="ETW92076.1"/>
    <property type="molecule type" value="Genomic_DNA"/>
</dbReference>
<evidence type="ECO:0000313" key="1">
    <source>
        <dbReference type="EMBL" id="ETW92076.1"/>
    </source>
</evidence>
<name>W4L409_ENTF1</name>
<accession>W4L409</accession>
<reference evidence="1 2" key="1">
    <citation type="journal article" date="2014" name="Nature">
        <title>An environmental bacterial taxon with a large and distinct metabolic repertoire.</title>
        <authorList>
            <person name="Wilson M.C."/>
            <person name="Mori T."/>
            <person name="Ruckert C."/>
            <person name="Uria A.R."/>
            <person name="Helf M.J."/>
            <person name="Takada K."/>
            <person name="Gernert C."/>
            <person name="Steffens U.A."/>
            <person name="Heycke N."/>
            <person name="Schmitt S."/>
            <person name="Rinke C."/>
            <person name="Helfrich E.J."/>
            <person name="Brachmann A.O."/>
            <person name="Gurgui C."/>
            <person name="Wakimoto T."/>
            <person name="Kracht M."/>
            <person name="Crusemann M."/>
            <person name="Hentschel U."/>
            <person name="Abe I."/>
            <person name="Matsunaga S."/>
            <person name="Kalinowski J."/>
            <person name="Takeyama H."/>
            <person name="Piel J."/>
        </authorList>
    </citation>
    <scope>NUCLEOTIDE SEQUENCE [LARGE SCALE GENOMIC DNA]</scope>
    <source>
        <strain evidence="2">TSY1</strain>
    </source>
</reference>
<dbReference type="Gene3D" id="3.40.630.30">
    <property type="match status" value="1"/>
</dbReference>
<dbReference type="GO" id="GO:0008080">
    <property type="term" value="F:N-acetyltransferase activity"/>
    <property type="evidence" value="ECO:0007669"/>
    <property type="project" value="TreeGrafter"/>
</dbReference>
<dbReference type="Proteomes" id="UP000019141">
    <property type="component" value="Unassembled WGS sequence"/>
</dbReference>
<dbReference type="PANTHER" id="PTHR20905">
    <property type="entry name" value="N-ACETYLTRANSFERASE-RELATED"/>
    <property type="match status" value="1"/>
</dbReference>
<sequence>MNTTYTHKEPSLFPVVRNGVVYDILKIGDVSGASRCLAITFSTGEPMAKSLGITEEEFLVFAEILCKRAVKEELSIIARCQKTDHIIGCCIAEDFTTEILGDLKEINPNFIPIFALLNELDEKYKKQHMIQKNEILHGLMLGVLKTYSRLDIGKNLTELVCALGKARGYKAAITEATSPITQHMAI</sequence>
<gene>
    <name evidence="1" type="ORF">ETSY1_45285</name>
</gene>